<dbReference type="AlphaFoldDB" id="A0AAN6V999"/>
<organism evidence="3 4">
    <name type="scientific">Dichotomopilus funicola</name>
    <dbReference type="NCBI Taxonomy" id="1934379"/>
    <lineage>
        <taxon>Eukaryota</taxon>
        <taxon>Fungi</taxon>
        <taxon>Dikarya</taxon>
        <taxon>Ascomycota</taxon>
        <taxon>Pezizomycotina</taxon>
        <taxon>Sordariomycetes</taxon>
        <taxon>Sordariomycetidae</taxon>
        <taxon>Sordariales</taxon>
        <taxon>Chaetomiaceae</taxon>
        <taxon>Dichotomopilus</taxon>
    </lineage>
</organism>
<dbReference type="RefSeq" id="XP_062640180.1">
    <property type="nucleotide sequence ID" value="XM_062782920.1"/>
</dbReference>
<dbReference type="InterPro" id="IPR003892">
    <property type="entry name" value="CUE"/>
</dbReference>
<dbReference type="Pfam" id="PF02845">
    <property type="entry name" value="CUE"/>
    <property type="match status" value="1"/>
</dbReference>
<dbReference type="GO" id="GO:0043130">
    <property type="term" value="F:ubiquitin binding"/>
    <property type="evidence" value="ECO:0007669"/>
    <property type="project" value="InterPro"/>
</dbReference>
<feature type="region of interest" description="Disordered" evidence="1">
    <location>
        <begin position="596"/>
        <end position="665"/>
    </location>
</feature>
<evidence type="ECO:0000313" key="4">
    <source>
        <dbReference type="Proteomes" id="UP001302676"/>
    </source>
</evidence>
<protein>
    <recommendedName>
        <fullName evidence="2">CUE domain-containing protein</fullName>
    </recommendedName>
</protein>
<dbReference type="InterPro" id="IPR027417">
    <property type="entry name" value="P-loop_NTPase"/>
</dbReference>
<comment type="caution">
    <text evidence="3">The sequence shown here is derived from an EMBL/GenBank/DDBJ whole genome shotgun (WGS) entry which is preliminary data.</text>
</comment>
<dbReference type="PROSITE" id="PS51140">
    <property type="entry name" value="CUE"/>
    <property type="match status" value="1"/>
</dbReference>
<evidence type="ECO:0000256" key="1">
    <source>
        <dbReference type="SAM" id="MobiDB-lite"/>
    </source>
</evidence>
<dbReference type="GO" id="GO:0006355">
    <property type="term" value="P:regulation of DNA-templated transcription"/>
    <property type="evidence" value="ECO:0007669"/>
    <property type="project" value="InterPro"/>
</dbReference>
<evidence type="ECO:0000313" key="3">
    <source>
        <dbReference type="EMBL" id="KAK4146809.1"/>
    </source>
</evidence>
<dbReference type="Gene3D" id="1.10.8.10">
    <property type="entry name" value="DNA helicase RuvA subunit, C-terminal domain"/>
    <property type="match status" value="1"/>
</dbReference>
<dbReference type="Proteomes" id="UP001302676">
    <property type="component" value="Unassembled WGS sequence"/>
</dbReference>
<dbReference type="GO" id="GO:0030015">
    <property type="term" value="C:CCR4-NOT core complex"/>
    <property type="evidence" value="ECO:0007669"/>
    <property type="project" value="UniProtKB-ARBA"/>
</dbReference>
<dbReference type="Pfam" id="PF02492">
    <property type="entry name" value="cobW"/>
    <property type="match status" value="1"/>
</dbReference>
<feature type="compositionally biased region" description="Basic and acidic residues" evidence="1">
    <location>
        <begin position="347"/>
        <end position="359"/>
    </location>
</feature>
<feature type="region of interest" description="Disordered" evidence="1">
    <location>
        <begin position="878"/>
        <end position="904"/>
    </location>
</feature>
<dbReference type="Gene3D" id="3.40.50.300">
    <property type="entry name" value="P-loop containing nucleotide triphosphate hydrolases"/>
    <property type="match status" value="1"/>
</dbReference>
<dbReference type="PANTHER" id="PTHR13748:SF31">
    <property type="entry name" value="ZINC-REGULATED GTPASE METALLOPROTEIN ACTIVATOR 1A-RELATED"/>
    <property type="match status" value="1"/>
</dbReference>
<feature type="region of interest" description="Disordered" evidence="1">
    <location>
        <begin position="998"/>
        <end position="1018"/>
    </location>
</feature>
<feature type="compositionally biased region" description="Low complexity" evidence="1">
    <location>
        <begin position="958"/>
        <end position="976"/>
    </location>
</feature>
<dbReference type="CDD" id="cd03112">
    <property type="entry name" value="CobW-like"/>
    <property type="match status" value="1"/>
</dbReference>
<dbReference type="Pfam" id="PF04153">
    <property type="entry name" value="NOT2_3_5_C"/>
    <property type="match status" value="1"/>
</dbReference>
<reference evidence="3" key="1">
    <citation type="journal article" date="2023" name="Mol. Phylogenet. Evol.">
        <title>Genome-scale phylogeny and comparative genomics of the fungal order Sordariales.</title>
        <authorList>
            <person name="Hensen N."/>
            <person name="Bonometti L."/>
            <person name="Westerberg I."/>
            <person name="Brannstrom I.O."/>
            <person name="Guillou S."/>
            <person name="Cros-Aarteil S."/>
            <person name="Calhoun S."/>
            <person name="Haridas S."/>
            <person name="Kuo A."/>
            <person name="Mondo S."/>
            <person name="Pangilinan J."/>
            <person name="Riley R."/>
            <person name="LaButti K."/>
            <person name="Andreopoulos B."/>
            <person name="Lipzen A."/>
            <person name="Chen C."/>
            <person name="Yan M."/>
            <person name="Daum C."/>
            <person name="Ng V."/>
            <person name="Clum A."/>
            <person name="Steindorff A."/>
            <person name="Ohm R.A."/>
            <person name="Martin F."/>
            <person name="Silar P."/>
            <person name="Natvig D.O."/>
            <person name="Lalanne C."/>
            <person name="Gautier V."/>
            <person name="Ament-Velasquez S.L."/>
            <person name="Kruys A."/>
            <person name="Hutchinson M.I."/>
            <person name="Powell A.J."/>
            <person name="Barry K."/>
            <person name="Miller A.N."/>
            <person name="Grigoriev I.V."/>
            <person name="Debuchy R."/>
            <person name="Gladieux P."/>
            <person name="Hiltunen Thoren M."/>
            <person name="Johannesson H."/>
        </authorList>
    </citation>
    <scope>NUCLEOTIDE SEQUENCE</scope>
    <source>
        <strain evidence="3">CBS 141.50</strain>
    </source>
</reference>
<feature type="compositionally biased region" description="Basic and acidic residues" evidence="1">
    <location>
        <begin position="611"/>
        <end position="632"/>
    </location>
</feature>
<dbReference type="PANTHER" id="PTHR13748">
    <property type="entry name" value="COBW-RELATED"/>
    <property type="match status" value="1"/>
</dbReference>
<proteinExistence type="predicted"/>
<feature type="compositionally biased region" description="Polar residues" evidence="1">
    <location>
        <begin position="322"/>
        <end position="345"/>
    </location>
</feature>
<feature type="region of interest" description="Disordered" evidence="1">
    <location>
        <begin position="945"/>
        <end position="985"/>
    </location>
</feature>
<feature type="compositionally biased region" description="Polar residues" evidence="1">
    <location>
        <begin position="557"/>
        <end position="579"/>
    </location>
</feature>
<feature type="compositionally biased region" description="Gly residues" evidence="1">
    <location>
        <begin position="486"/>
        <end position="497"/>
    </location>
</feature>
<accession>A0AAN6V999</accession>
<dbReference type="EMBL" id="MU853559">
    <property type="protein sequence ID" value="KAK4146809.1"/>
    <property type="molecule type" value="Genomic_DNA"/>
</dbReference>
<keyword evidence="4" id="KW-1185">Reference proteome</keyword>
<dbReference type="InterPro" id="IPR007282">
    <property type="entry name" value="NOT2/3/5_C"/>
</dbReference>
<reference evidence="3" key="2">
    <citation type="submission" date="2023-05" db="EMBL/GenBank/DDBJ databases">
        <authorList>
            <consortium name="Lawrence Berkeley National Laboratory"/>
            <person name="Steindorff A."/>
            <person name="Hensen N."/>
            <person name="Bonometti L."/>
            <person name="Westerberg I."/>
            <person name="Brannstrom I.O."/>
            <person name="Guillou S."/>
            <person name="Cros-Aarteil S."/>
            <person name="Calhoun S."/>
            <person name="Haridas S."/>
            <person name="Kuo A."/>
            <person name="Mondo S."/>
            <person name="Pangilinan J."/>
            <person name="Riley R."/>
            <person name="Labutti K."/>
            <person name="Andreopoulos B."/>
            <person name="Lipzen A."/>
            <person name="Chen C."/>
            <person name="Yanf M."/>
            <person name="Daum C."/>
            <person name="Ng V."/>
            <person name="Clum A."/>
            <person name="Ohm R."/>
            <person name="Martin F."/>
            <person name="Silar P."/>
            <person name="Natvig D."/>
            <person name="Lalanne C."/>
            <person name="Gautier V."/>
            <person name="Ament-Velasquez S.L."/>
            <person name="Kruys A."/>
            <person name="Hutchinson M.I."/>
            <person name="Powell A.J."/>
            <person name="Barry K."/>
            <person name="Miller A.N."/>
            <person name="Grigoriev I.V."/>
            <person name="Debuchy R."/>
            <person name="Gladieux P."/>
            <person name="Thoren M.H."/>
            <person name="Johannesson H."/>
        </authorList>
    </citation>
    <scope>NUCLEOTIDE SEQUENCE</scope>
    <source>
        <strain evidence="3">CBS 141.50</strain>
    </source>
</reference>
<dbReference type="GO" id="GO:0005737">
    <property type="term" value="C:cytoplasm"/>
    <property type="evidence" value="ECO:0007669"/>
    <property type="project" value="TreeGrafter"/>
</dbReference>
<dbReference type="Gene3D" id="2.30.30.1020">
    <property type="entry name" value="CCR4-NOT complex subunit 2/3/5, C-terminal domain"/>
    <property type="match status" value="1"/>
</dbReference>
<sequence>MDLDDDAPPELVGTGAEPEPEEKPVKVPITLITALDIEKSLTINKDGESVEEWMDVGNGCICCSVKDTGVNAIESLMEKKGKFDYILLETTGLADPGNIAPMFWMDDGLGSTIYLDGIVTLVDAKNILHSLDDPAGKVEGHEESDDAHGAGPVMTTAHVQISHADVIVINKSDLVSEAELQAVRERIESMNGLAKIFVTSQSAVPKLEGFLLDLHAYDKVEELDRPGLGHSHIDKRTGGPAYDIHRLKGRFSATDGKQNIIQGVREIFDIFGNPSQEEDAPVSPAMRLGGRFLNSSARVPLILDHSPAVPKASNRERHTARQRTATSQHNEPATTTNSSRQQNRAHPTAERRHLNDESTRTGYANTVGILGVVPQTMRGIPGGFGGQQQQQQSGRAVSNRLPNGKLGGPVGNAQWAFGAMPMGGGANVLPGGAGRQIGGNVSFAQSVAGSQPATPLDLSEFPSLSNPSQLSSTSQTPMWSTQGSRSVGGGVHRGGGTPISAQSQQEDLFASRLSSNQGPFRFGTQAGGSQAIPAPAGAAEEFPPLNRTANGEIGRQEQGSNLMSNLGFGTQGSATRSTMQANQAGNGLLSALSATSRATDVRSPTAIARPQDQRSPVEDESRQKPAGYREDSVDSVSGRNPLGAIGNDPPTGKGKEEEKTPASQVQDPLEGMAPIDKWGLKGLRTLMNNYADYNALTCGLDPATLGIDMRSTEMLSTKAYSLFDDVPPRSPVPKFRLPDCYQVKNVQPIEAKISSFNEETLMWIFYSCPRDVKQQMAAIELNNRNWRWHKKLQIWLTKDDVMVPQSLSPTHERGYYIIWDTANWRKERRNSPHTPLLIMADVVDDQHINLPSLVAILVISGIVLRYFFFSPSSAPGAAGSSSSSAAGGRQQRDGPQARAAREAAAERIQQMFPQVDRRTALWDLQRTGGNVAATAERVLAGRLETPPITFQPPPPPGAANNSAGAGSAGAQQQSKPAPGPVHPDLITRYNLQDKLNAATAGGEQSETGGTGSSTGVAEDTGAAAVAAVTGKGKAWSASRDERQTLLQKRRDQMILEARRKMEAKIAAEKAAAGGS</sequence>
<feature type="compositionally biased region" description="Low complexity" evidence="1">
    <location>
        <begin position="878"/>
        <end position="888"/>
    </location>
</feature>
<feature type="compositionally biased region" description="Low complexity" evidence="1">
    <location>
        <begin position="462"/>
        <end position="476"/>
    </location>
</feature>
<gene>
    <name evidence="3" type="ORF">C8A04DRAFT_34696</name>
</gene>
<dbReference type="InterPro" id="IPR038635">
    <property type="entry name" value="CCR4-NOT_su2/3/5_C_sf"/>
</dbReference>
<feature type="region of interest" description="Disordered" evidence="1">
    <location>
        <begin position="515"/>
        <end position="579"/>
    </location>
</feature>
<feature type="region of interest" description="Disordered" evidence="1">
    <location>
        <begin position="451"/>
        <end position="500"/>
    </location>
</feature>
<dbReference type="CDD" id="cd14424">
    <property type="entry name" value="CUE_Cue1p_like"/>
    <property type="match status" value="1"/>
</dbReference>
<dbReference type="InterPro" id="IPR051316">
    <property type="entry name" value="Zinc-reg_GTPase_activator"/>
</dbReference>
<name>A0AAN6V999_9PEZI</name>
<dbReference type="InterPro" id="IPR003495">
    <property type="entry name" value="CobW/HypB/UreG_nucleotide-bd"/>
</dbReference>
<feature type="compositionally biased region" description="Low complexity" evidence="1">
    <location>
        <begin position="527"/>
        <end position="539"/>
    </location>
</feature>
<feature type="region of interest" description="Disordered" evidence="1">
    <location>
        <begin position="1"/>
        <end position="23"/>
    </location>
</feature>
<feature type="region of interest" description="Disordered" evidence="1">
    <location>
        <begin position="306"/>
        <end position="361"/>
    </location>
</feature>
<dbReference type="SUPFAM" id="SSF52540">
    <property type="entry name" value="P-loop containing nucleoside triphosphate hydrolases"/>
    <property type="match status" value="1"/>
</dbReference>
<evidence type="ECO:0000259" key="2">
    <source>
        <dbReference type="PROSITE" id="PS51140"/>
    </source>
</evidence>
<dbReference type="GeneID" id="87819533"/>
<feature type="domain" description="CUE" evidence="2">
    <location>
        <begin position="900"/>
        <end position="943"/>
    </location>
</feature>
<dbReference type="GO" id="GO:0000289">
    <property type="term" value="P:nuclear-transcribed mRNA poly(A) tail shortening"/>
    <property type="evidence" value="ECO:0007669"/>
    <property type="project" value="UniProtKB-ARBA"/>
</dbReference>